<name>A0A382KCR3_9ZZZZ</name>
<proteinExistence type="predicted"/>
<sequence>VVGEWWVVDELNSNPVGITTIKTPSTVTVCPWGRDDLDVSG</sequence>
<feature type="non-terminal residue" evidence="1">
    <location>
        <position position="1"/>
    </location>
</feature>
<evidence type="ECO:0000313" key="1">
    <source>
        <dbReference type="EMBL" id="SVC21385.1"/>
    </source>
</evidence>
<dbReference type="EMBL" id="UINC01079406">
    <property type="protein sequence ID" value="SVC21385.1"/>
    <property type="molecule type" value="Genomic_DNA"/>
</dbReference>
<reference evidence="1" key="1">
    <citation type="submission" date="2018-05" db="EMBL/GenBank/DDBJ databases">
        <authorList>
            <person name="Lanie J.A."/>
            <person name="Ng W.-L."/>
            <person name="Kazmierczak K.M."/>
            <person name="Andrzejewski T.M."/>
            <person name="Davidsen T.M."/>
            <person name="Wayne K.J."/>
            <person name="Tettelin H."/>
            <person name="Glass J.I."/>
            <person name="Rusch D."/>
            <person name="Podicherti R."/>
            <person name="Tsui H.-C.T."/>
            <person name="Winkler M.E."/>
        </authorList>
    </citation>
    <scope>NUCLEOTIDE SEQUENCE</scope>
</reference>
<accession>A0A382KCR3</accession>
<organism evidence="1">
    <name type="scientific">marine metagenome</name>
    <dbReference type="NCBI Taxonomy" id="408172"/>
    <lineage>
        <taxon>unclassified sequences</taxon>
        <taxon>metagenomes</taxon>
        <taxon>ecological metagenomes</taxon>
    </lineage>
</organism>
<gene>
    <name evidence="1" type="ORF">METZ01_LOCUS274239</name>
</gene>
<dbReference type="AlphaFoldDB" id="A0A382KCR3"/>
<protein>
    <submittedName>
        <fullName evidence="1">Uncharacterized protein</fullName>
    </submittedName>
</protein>